<accession>A0A078A6G8</accession>
<evidence type="ECO:0000256" key="3">
    <source>
        <dbReference type="PROSITE-ProRule" id="PRU00023"/>
    </source>
</evidence>
<dbReference type="Proteomes" id="UP000039865">
    <property type="component" value="Unassembled WGS sequence"/>
</dbReference>
<keyword evidence="7" id="KW-1185">Reference proteome</keyword>
<reference evidence="6 7" key="1">
    <citation type="submission" date="2014-06" db="EMBL/GenBank/DDBJ databases">
        <authorList>
            <person name="Swart Estienne"/>
        </authorList>
    </citation>
    <scope>NUCLEOTIDE SEQUENCE [LARGE SCALE GENOMIC DNA]</scope>
    <source>
        <strain evidence="6 7">130c</strain>
    </source>
</reference>
<dbReference type="PANTHER" id="PTHR24198">
    <property type="entry name" value="ANKYRIN REPEAT AND PROTEIN KINASE DOMAIN-CONTAINING PROTEIN"/>
    <property type="match status" value="1"/>
</dbReference>
<dbReference type="SUPFAM" id="SSF48403">
    <property type="entry name" value="Ankyrin repeat"/>
    <property type="match status" value="1"/>
</dbReference>
<dbReference type="EMBL" id="CCKQ01006542">
    <property type="protein sequence ID" value="CDW77860.1"/>
    <property type="molecule type" value="Genomic_DNA"/>
</dbReference>
<dbReference type="InParanoid" id="A0A078A6G8"/>
<feature type="repeat" description="ANK" evidence="3">
    <location>
        <begin position="819"/>
        <end position="851"/>
    </location>
</feature>
<dbReference type="InterPro" id="IPR002110">
    <property type="entry name" value="Ankyrin_rpt"/>
</dbReference>
<dbReference type="PROSITE" id="PS50088">
    <property type="entry name" value="ANK_REPEAT"/>
    <property type="match status" value="2"/>
</dbReference>
<dbReference type="InterPro" id="IPR036770">
    <property type="entry name" value="Ankyrin_rpt-contain_sf"/>
</dbReference>
<keyword evidence="2 3" id="KW-0040">ANK repeat</keyword>
<keyword evidence="4" id="KW-0175">Coiled coil</keyword>
<gene>
    <name evidence="6" type="primary">Contig7209.g7719</name>
    <name evidence="6" type="ORF">STYLEM_6827</name>
</gene>
<protein>
    <submittedName>
        <fullName evidence="6">Iq calmodulin-binding motif family protein</fullName>
    </submittedName>
</protein>
<dbReference type="Gene3D" id="1.25.40.20">
    <property type="entry name" value="Ankyrin repeat-containing domain"/>
    <property type="match status" value="1"/>
</dbReference>
<dbReference type="Pfam" id="PF12796">
    <property type="entry name" value="Ank_2"/>
    <property type="match status" value="1"/>
</dbReference>
<feature type="region of interest" description="Disordered" evidence="5">
    <location>
        <begin position="35"/>
        <end position="57"/>
    </location>
</feature>
<keyword evidence="1" id="KW-0677">Repeat</keyword>
<evidence type="ECO:0000256" key="4">
    <source>
        <dbReference type="SAM" id="Coils"/>
    </source>
</evidence>
<name>A0A078A6G8_STYLE</name>
<feature type="region of interest" description="Disordered" evidence="5">
    <location>
        <begin position="218"/>
        <end position="252"/>
    </location>
</feature>
<sequence length="946" mass="110878">MSIKRSATQQEEFHNTDLESERLKKRIFTDLEIKKQDEERKASKSPASANRLKPQNNNQQTLLKSSLALSHQEVQELQDKGGYLQKEGIKQALFKFVQNKIKQINFAEVQERLRKEKEEQMRQEKLAQMKKFIQEQINQLNQMEKYREERIDEAVKFIENQLERKYSKNHLEWLRVSSKHEQIKPYLKQKLIEQLQNPDTEIYKQTMAKRRTLRQYSATPMSKQLTTPLSKKQTSIKRKDLKSRQNSANQSLRPQYISNLNTSPVQKLKTTVGVKEINNDLKIKLMNSDDILAMEEKKVKTKSKDKLPPDSKEILRHIQKNKSLPQFINSKQALASGGVLYNQIKNTFDKFVATCQDVLENEDTRKLLYKKGAYENERLKFSFVNPATKEAVNEILNTNQDSKSVPLMASLKTKLRNLKFDPQHQMKKDLKETFETIDQLHQQSENNFYYIFPKSNIQHYAKTPQLKKMAEKQLVNIWKEGKLDIKNYQTDHSKSQNIKGLSYDKVKEVVASLPNLNNCIDQSYLQKQINSLDVDTIQTIEAQISNDIIKKYRNDQQQVKNSRFKYLQRKASEAQEKIDQQDDIHQSQILQQEKRLNHSKTVKRFRIILNGMENGWVSKLTPNPDDPGHKLYLRRNERNNIKRSELMMPKGFNKAHYFGIFVNQRIFQADFNKAAMMIQKYYRLWKAKKIYNQQVNEREQEKLKKQQEMEERKKLSYQSFYRRSPTNIRQSFQSNANSNTNNNLTYQDGFQQPLIKPIPIETEEASPKKRKNVYIDPMIPNQREKQLNFISSVKNNNENFIKTFGQLLNKAAINARDNQKNCALYYAVRNKNLKLVKQIIAMGADVNLHCEGNNTALHEAFKVKDAKIVKLLVQKGANVLQANKKNESALYYADEEILKESGLISYKMLMIQSHYSNELVKNQAPINSSPLSRTLTIQSSKFNTNL</sequence>
<dbReference type="PROSITE" id="PS50297">
    <property type="entry name" value="ANK_REP_REGION"/>
    <property type="match status" value="2"/>
</dbReference>
<dbReference type="AlphaFoldDB" id="A0A078A6G8"/>
<dbReference type="SMART" id="SM00248">
    <property type="entry name" value="ANK"/>
    <property type="match status" value="2"/>
</dbReference>
<organism evidence="6 7">
    <name type="scientific">Stylonychia lemnae</name>
    <name type="common">Ciliate</name>
    <dbReference type="NCBI Taxonomy" id="5949"/>
    <lineage>
        <taxon>Eukaryota</taxon>
        <taxon>Sar</taxon>
        <taxon>Alveolata</taxon>
        <taxon>Ciliophora</taxon>
        <taxon>Intramacronucleata</taxon>
        <taxon>Spirotrichea</taxon>
        <taxon>Stichotrichia</taxon>
        <taxon>Sporadotrichida</taxon>
        <taxon>Oxytrichidae</taxon>
        <taxon>Stylonychinae</taxon>
        <taxon>Stylonychia</taxon>
    </lineage>
</organism>
<feature type="repeat" description="ANK" evidence="3">
    <location>
        <begin position="852"/>
        <end position="884"/>
    </location>
</feature>
<evidence type="ECO:0000256" key="2">
    <source>
        <dbReference type="ARBA" id="ARBA00023043"/>
    </source>
</evidence>
<evidence type="ECO:0000313" key="7">
    <source>
        <dbReference type="Proteomes" id="UP000039865"/>
    </source>
</evidence>
<feature type="coiled-coil region" evidence="4">
    <location>
        <begin position="99"/>
        <end position="149"/>
    </location>
</feature>
<feature type="compositionally biased region" description="Polar residues" evidence="5">
    <location>
        <begin position="45"/>
        <end position="57"/>
    </location>
</feature>
<dbReference type="PANTHER" id="PTHR24198:SF165">
    <property type="entry name" value="ANKYRIN REPEAT-CONTAINING PROTEIN-RELATED"/>
    <property type="match status" value="1"/>
</dbReference>
<evidence type="ECO:0000313" key="6">
    <source>
        <dbReference type="EMBL" id="CDW77860.1"/>
    </source>
</evidence>
<evidence type="ECO:0000256" key="1">
    <source>
        <dbReference type="ARBA" id="ARBA00022737"/>
    </source>
</evidence>
<dbReference type="PROSITE" id="PS50096">
    <property type="entry name" value="IQ"/>
    <property type="match status" value="1"/>
</dbReference>
<feature type="compositionally biased region" description="Polar residues" evidence="5">
    <location>
        <begin position="218"/>
        <end position="233"/>
    </location>
</feature>
<evidence type="ECO:0000256" key="5">
    <source>
        <dbReference type="SAM" id="MobiDB-lite"/>
    </source>
</evidence>
<dbReference type="OrthoDB" id="539213at2759"/>
<proteinExistence type="predicted"/>
<dbReference type="OMA" id="NESALYY"/>